<organism evidence="6 7">
    <name type="scientific">Phytophthora megakarya</name>
    <dbReference type="NCBI Taxonomy" id="4795"/>
    <lineage>
        <taxon>Eukaryota</taxon>
        <taxon>Sar</taxon>
        <taxon>Stramenopiles</taxon>
        <taxon>Oomycota</taxon>
        <taxon>Peronosporomycetes</taxon>
        <taxon>Peronosporales</taxon>
        <taxon>Peronosporaceae</taxon>
        <taxon>Phytophthora</taxon>
    </lineage>
</organism>
<protein>
    <submittedName>
        <fullName evidence="6">Sedoheptulokinase</fullName>
    </submittedName>
</protein>
<dbReference type="InterPro" id="IPR043129">
    <property type="entry name" value="ATPase_NBD"/>
</dbReference>
<dbReference type="SUPFAM" id="SSF46689">
    <property type="entry name" value="Homeodomain-like"/>
    <property type="match status" value="1"/>
</dbReference>
<evidence type="ECO:0000256" key="3">
    <source>
        <dbReference type="ARBA" id="ARBA00022777"/>
    </source>
</evidence>
<dbReference type="SUPFAM" id="SSF53067">
    <property type="entry name" value="Actin-like ATPase domain"/>
    <property type="match status" value="1"/>
</dbReference>
<dbReference type="InterPro" id="IPR009057">
    <property type="entry name" value="Homeodomain-like_sf"/>
</dbReference>
<dbReference type="Pfam" id="PF00370">
    <property type="entry name" value="FGGY_N"/>
    <property type="match status" value="1"/>
</dbReference>
<sequence length="614" mass="66983">MVRQWQSIKTELEAAVAINGSGEQRKLGCGRKPNAVMDTTLLEWIHSQRKSGKSVTNKDMQDQARIIAMEQGLTAFRASNGYIHSFKNRHKLFSPPLVATNAQTQTGTNADEGQGERSDATECSFGMDIGLKNVKCALVCVVTGTILATSNALIQHDDSLQESERSVANVLVAVFNAIQELPTQLRRGIRSIGICGVMHGILWWHCSSVRQAMCDLLSGKGSNATRSVDTSNKTWPWSVYITYLDQRCTPSLLTKWRTKIELENTTDTARGVVDTCTAGSSSFIASGYGLATYAYMLENQPRDLDEFDACGTIQDFLAFALCGLSSPTQTTMDTTNAFSWGGYDIDSGTWNLRSVQALGIPTRMLPVVKAPGAIVGDSSDVAELLGLPVGKSIYLPMGDHPCAVMTSIAQMQSPAHVNLSRTSVLNVGSTAQLAMILTEEDAAQLRHSSDSCSLSFEVRPFFSENWYIGVAPSLSGGNIFAWFVKQCQEWSRQLVLDPTTEHLSEDRMYEQLISLGGAKLDTDLKFSPTLYGEWASPDVRGSIDQLHFSNWSLGDISAAICRGLVDNIFSMIPEDLRADLLLQPYKLAHPSQLSIQSTADSAVGVAFIPAFLQQ</sequence>
<dbReference type="AlphaFoldDB" id="A0A225VEY4"/>
<dbReference type="GO" id="GO:0006071">
    <property type="term" value="P:glycerol metabolic process"/>
    <property type="evidence" value="ECO:0007669"/>
    <property type="project" value="TreeGrafter"/>
</dbReference>
<feature type="domain" description="HTH CENPB-type" evidence="5">
    <location>
        <begin position="25"/>
        <end position="96"/>
    </location>
</feature>
<evidence type="ECO:0000256" key="2">
    <source>
        <dbReference type="ARBA" id="ARBA00022679"/>
    </source>
</evidence>
<dbReference type="GO" id="GO:0050277">
    <property type="term" value="F:sedoheptulokinase activity"/>
    <property type="evidence" value="ECO:0007669"/>
    <property type="project" value="TreeGrafter"/>
</dbReference>
<proteinExistence type="inferred from homology"/>
<evidence type="ECO:0000256" key="1">
    <source>
        <dbReference type="ARBA" id="ARBA00009156"/>
    </source>
</evidence>
<gene>
    <name evidence="6" type="ORF">PHMEG_00024255</name>
</gene>
<dbReference type="PROSITE" id="PS51253">
    <property type="entry name" value="HTH_CENPB"/>
    <property type="match status" value="1"/>
</dbReference>
<dbReference type="Proteomes" id="UP000198211">
    <property type="component" value="Unassembled WGS sequence"/>
</dbReference>
<keyword evidence="7" id="KW-1185">Reference proteome</keyword>
<dbReference type="InterPro" id="IPR006600">
    <property type="entry name" value="HTH_CenpB_DNA-bd_dom"/>
</dbReference>
<comment type="caution">
    <text evidence="6">The sequence shown here is derived from an EMBL/GenBank/DDBJ whole genome shotgun (WGS) entry which is preliminary data.</text>
</comment>
<keyword evidence="2" id="KW-0808">Transferase</keyword>
<keyword evidence="3 6" id="KW-0418">Kinase</keyword>
<dbReference type="Gene3D" id="1.10.10.60">
    <property type="entry name" value="Homeodomain-like"/>
    <property type="match status" value="1"/>
</dbReference>
<dbReference type="OrthoDB" id="10264182at2759"/>
<dbReference type="PANTHER" id="PTHR10196:SF67">
    <property type="entry name" value="SEDOHEPTULOKINASE"/>
    <property type="match status" value="1"/>
</dbReference>
<dbReference type="STRING" id="4795.A0A225VEY4"/>
<reference evidence="7" key="1">
    <citation type="submission" date="2017-03" db="EMBL/GenBank/DDBJ databases">
        <title>Phytopthora megakarya and P. palmivora, two closely related causual agents of cacao black pod achieved similar genome size and gene model numbers by different mechanisms.</title>
        <authorList>
            <person name="Ali S."/>
            <person name="Shao J."/>
            <person name="Larry D.J."/>
            <person name="Kronmiller B."/>
            <person name="Shen D."/>
            <person name="Strem M.D."/>
            <person name="Melnick R.L."/>
            <person name="Guiltinan M.J."/>
            <person name="Tyler B.M."/>
            <person name="Meinhardt L.W."/>
            <person name="Bailey B.A."/>
        </authorList>
    </citation>
    <scope>NUCLEOTIDE SEQUENCE [LARGE SCALE GENOMIC DNA]</scope>
    <source>
        <strain evidence="7">zdho120</strain>
    </source>
</reference>
<dbReference type="GO" id="GO:0005829">
    <property type="term" value="C:cytosol"/>
    <property type="evidence" value="ECO:0007669"/>
    <property type="project" value="TreeGrafter"/>
</dbReference>
<comment type="similarity">
    <text evidence="1">Belongs to the FGGY kinase family.</text>
</comment>
<dbReference type="Pfam" id="PF03221">
    <property type="entry name" value="HTH_Tnp_Tc5"/>
    <property type="match status" value="1"/>
</dbReference>
<evidence type="ECO:0000259" key="5">
    <source>
        <dbReference type="PROSITE" id="PS51253"/>
    </source>
</evidence>
<evidence type="ECO:0000256" key="4">
    <source>
        <dbReference type="ARBA" id="ARBA00023125"/>
    </source>
</evidence>
<dbReference type="InterPro" id="IPR018484">
    <property type="entry name" value="FGGY_N"/>
</dbReference>
<dbReference type="EMBL" id="NBNE01005241">
    <property type="protein sequence ID" value="OWZ03935.1"/>
    <property type="molecule type" value="Genomic_DNA"/>
</dbReference>
<evidence type="ECO:0000313" key="7">
    <source>
        <dbReference type="Proteomes" id="UP000198211"/>
    </source>
</evidence>
<keyword evidence="4" id="KW-0238">DNA-binding</keyword>
<dbReference type="GO" id="GO:0003677">
    <property type="term" value="F:DNA binding"/>
    <property type="evidence" value="ECO:0007669"/>
    <property type="project" value="UniProtKB-KW"/>
</dbReference>
<name>A0A225VEY4_9STRA</name>
<dbReference type="CDD" id="cd07777">
    <property type="entry name" value="ASKHA_NBD_FGGY_SHK"/>
    <property type="match status" value="1"/>
</dbReference>
<evidence type="ECO:0000313" key="6">
    <source>
        <dbReference type="EMBL" id="OWZ03935.1"/>
    </source>
</evidence>
<accession>A0A225VEY4</accession>
<dbReference type="Gene3D" id="3.30.420.40">
    <property type="match status" value="2"/>
</dbReference>
<dbReference type="SMART" id="SM00674">
    <property type="entry name" value="CENPB"/>
    <property type="match status" value="1"/>
</dbReference>
<dbReference type="PANTHER" id="PTHR10196">
    <property type="entry name" value="SUGAR KINASE"/>
    <property type="match status" value="1"/>
</dbReference>